<gene>
    <name evidence="2" type="ORF">GGQ22_11925</name>
</gene>
<keyword evidence="2" id="KW-0808">Transferase</keyword>
<dbReference type="InterPro" id="IPR016181">
    <property type="entry name" value="Acyl_CoA_acyltransferase"/>
</dbReference>
<reference evidence="2 3" key="1">
    <citation type="submission" date="2019-10" db="EMBL/GenBank/DDBJ databases">
        <title>Nocardioides novel species isolated from the excrement of Marmot.</title>
        <authorList>
            <person name="Zhang G."/>
        </authorList>
    </citation>
    <scope>NUCLEOTIDE SEQUENCE [LARGE SCALE GENOMIC DNA]</scope>
    <source>
        <strain evidence="3">zg-579</strain>
    </source>
</reference>
<dbReference type="InterPro" id="IPR051531">
    <property type="entry name" value="N-acetyltransferase"/>
</dbReference>
<dbReference type="AlphaFoldDB" id="A0A6I3JCF6"/>
<dbReference type="InterPro" id="IPR000182">
    <property type="entry name" value="GNAT_dom"/>
</dbReference>
<dbReference type="Proteomes" id="UP000433406">
    <property type="component" value="Unassembled WGS sequence"/>
</dbReference>
<dbReference type="PANTHER" id="PTHR43792:SF1">
    <property type="entry name" value="N-ACETYLTRANSFERASE DOMAIN-CONTAINING PROTEIN"/>
    <property type="match status" value="1"/>
</dbReference>
<feature type="compositionally biased region" description="Basic and acidic residues" evidence="1">
    <location>
        <begin position="1"/>
        <end position="11"/>
    </location>
</feature>
<dbReference type="Gene3D" id="3.40.630.30">
    <property type="match status" value="1"/>
</dbReference>
<name>A0A6I3JCF6_9ACTN</name>
<feature type="region of interest" description="Disordered" evidence="1">
    <location>
        <begin position="1"/>
        <end position="30"/>
    </location>
</feature>
<evidence type="ECO:0000256" key="1">
    <source>
        <dbReference type="SAM" id="MobiDB-lite"/>
    </source>
</evidence>
<dbReference type="SUPFAM" id="SSF55729">
    <property type="entry name" value="Acyl-CoA N-acyltransferases (Nat)"/>
    <property type="match status" value="1"/>
</dbReference>
<evidence type="ECO:0000313" key="3">
    <source>
        <dbReference type="Proteomes" id="UP000433406"/>
    </source>
</evidence>
<dbReference type="PANTHER" id="PTHR43792">
    <property type="entry name" value="GNAT FAMILY, PUTATIVE (AFU_ORTHOLOGUE AFUA_3G00765)-RELATED-RELATED"/>
    <property type="match status" value="1"/>
</dbReference>
<sequence length="204" mass="22571">MGRCAHEHRYDGSWPPPDATGASPSDRGMVAGVAGGATGDDRVVLETERLLLRPWRVEEASVRRELWIERDPRVPPHRRIDADGHPTLAELEEAIRADEPSSLQLLAVELKAGSDPIGYCGLVQGAHGPELAFELLRRSWGQGYATEASWAVLDRARSAGHERLWASVWDWNTASRRVLAKVGFIETAREETVHGTNLVMTRPL</sequence>
<dbReference type="PROSITE" id="PS51186">
    <property type="entry name" value="GNAT"/>
    <property type="match status" value="1"/>
</dbReference>
<dbReference type="EMBL" id="WLCI01000013">
    <property type="protein sequence ID" value="MTB95790.1"/>
    <property type="molecule type" value="Genomic_DNA"/>
</dbReference>
<comment type="caution">
    <text evidence="2">The sequence shown here is derived from an EMBL/GenBank/DDBJ whole genome shotgun (WGS) entry which is preliminary data.</text>
</comment>
<keyword evidence="3" id="KW-1185">Reference proteome</keyword>
<dbReference type="GO" id="GO:0016747">
    <property type="term" value="F:acyltransferase activity, transferring groups other than amino-acyl groups"/>
    <property type="evidence" value="ECO:0007669"/>
    <property type="project" value="InterPro"/>
</dbReference>
<accession>A0A6I3JCF6</accession>
<dbReference type="Pfam" id="PF13302">
    <property type="entry name" value="Acetyltransf_3"/>
    <property type="match status" value="1"/>
</dbReference>
<evidence type="ECO:0000313" key="2">
    <source>
        <dbReference type="EMBL" id="MTB95790.1"/>
    </source>
</evidence>
<protein>
    <submittedName>
        <fullName evidence="2">GNAT family N-acetyltransferase</fullName>
    </submittedName>
</protein>
<proteinExistence type="predicted"/>
<organism evidence="2 3">
    <name type="scientific">Nocardioides marmotae</name>
    <dbReference type="NCBI Taxonomy" id="2663857"/>
    <lineage>
        <taxon>Bacteria</taxon>
        <taxon>Bacillati</taxon>
        <taxon>Actinomycetota</taxon>
        <taxon>Actinomycetes</taxon>
        <taxon>Propionibacteriales</taxon>
        <taxon>Nocardioidaceae</taxon>
        <taxon>Nocardioides</taxon>
    </lineage>
</organism>